<keyword evidence="2" id="KW-0472">Membrane</keyword>
<keyword evidence="2" id="KW-0812">Transmembrane</keyword>
<organism evidence="3 4">
    <name type="scientific">Salibacter halophilus</name>
    <dbReference type="NCBI Taxonomy" id="1803916"/>
    <lineage>
        <taxon>Bacteria</taxon>
        <taxon>Pseudomonadati</taxon>
        <taxon>Bacteroidota</taxon>
        <taxon>Flavobacteriia</taxon>
        <taxon>Flavobacteriales</taxon>
        <taxon>Salibacteraceae</taxon>
        <taxon>Salibacter</taxon>
    </lineage>
</organism>
<dbReference type="InterPro" id="IPR032272">
    <property type="entry name" value="DUF4834"/>
</dbReference>
<name>A0A6N6M578_9FLAO</name>
<keyword evidence="2" id="KW-1133">Transmembrane helix</keyword>
<protein>
    <submittedName>
        <fullName evidence="3">DUF4834 family protein</fullName>
    </submittedName>
</protein>
<evidence type="ECO:0000256" key="1">
    <source>
        <dbReference type="SAM" id="MobiDB-lite"/>
    </source>
</evidence>
<dbReference type="EMBL" id="WACR01000011">
    <property type="protein sequence ID" value="KAB1062661.1"/>
    <property type="molecule type" value="Genomic_DNA"/>
</dbReference>
<keyword evidence="4" id="KW-1185">Reference proteome</keyword>
<feature type="region of interest" description="Disordered" evidence="1">
    <location>
        <begin position="49"/>
        <end position="74"/>
    </location>
</feature>
<gene>
    <name evidence="3" type="ORF">F3059_11995</name>
</gene>
<accession>A0A6N6M578</accession>
<comment type="caution">
    <text evidence="3">The sequence shown here is derived from an EMBL/GenBank/DDBJ whole genome shotgun (WGS) entry which is preliminary data.</text>
</comment>
<sequence length="103" mass="12325">MTYQADFIGLLRTIAIIALVYFGIKLIARYVLPFLLRWGAKKAQEKMYDDMNQRQQNRHNQRSDKQQVKDDGKVKIEYIKKKKRQSYSDNDGEYVDFEEIKDD</sequence>
<dbReference type="AlphaFoldDB" id="A0A6N6M578"/>
<dbReference type="Proteomes" id="UP000435357">
    <property type="component" value="Unassembled WGS sequence"/>
</dbReference>
<dbReference type="Pfam" id="PF16118">
    <property type="entry name" value="DUF4834"/>
    <property type="match status" value="1"/>
</dbReference>
<dbReference type="OrthoDB" id="1123055at2"/>
<feature type="compositionally biased region" description="Basic and acidic residues" evidence="1">
    <location>
        <begin position="61"/>
        <end position="74"/>
    </location>
</feature>
<reference evidence="3 4" key="1">
    <citation type="submission" date="2019-09" db="EMBL/GenBank/DDBJ databases">
        <title>Genomes of Cryomorphaceae.</title>
        <authorList>
            <person name="Bowman J.P."/>
        </authorList>
    </citation>
    <scope>NUCLEOTIDE SEQUENCE [LARGE SCALE GENOMIC DNA]</scope>
    <source>
        <strain evidence="3 4">KCTC 52047</strain>
    </source>
</reference>
<evidence type="ECO:0000313" key="3">
    <source>
        <dbReference type="EMBL" id="KAB1062661.1"/>
    </source>
</evidence>
<dbReference type="RefSeq" id="WP_151169591.1">
    <property type="nucleotide sequence ID" value="NZ_WACR01000011.1"/>
</dbReference>
<evidence type="ECO:0000313" key="4">
    <source>
        <dbReference type="Proteomes" id="UP000435357"/>
    </source>
</evidence>
<evidence type="ECO:0000256" key="2">
    <source>
        <dbReference type="SAM" id="Phobius"/>
    </source>
</evidence>
<proteinExistence type="predicted"/>
<feature type="transmembrane region" description="Helical" evidence="2">
    <location>
        <begin position="12"/>
        <end position="32"/>
    </location>
</feature>